<evidence type="ECO:0008006" key="5">
    <source>
        <dbReference type="Google" id="ProtNLM"/>
    </source>
</evidence>
<feature type="transmembrane region" description="Helical" evidence="2">
    <location>
        <begin position="142"/>
        <end position="164"/>
    </location>
</feature>
<evidence type="ECO:0000313" key="4">
    <source>
        <dbReference type="Proteomes" id="UP000823842"/>
    </source>
</evidence>
<feature type="transmembrane region" description="Helical" evidence="2">
    <location>
        <begin position="32"/>
        <end position="62"/>
    </location>
</feature>
<dbReference type="EMBL" id="DWYZ01000026">
    <property type="protein sequence ID" value="HJB27357.1"/>
    <property type="molecule type" value="Genomic_DNA"/>
</dbReference>
<gene>
    <name evidence="3" type="ORF">IAA06_00990</name>
</gene>
<feature type="transmembrane region" description="Helical" evidence="2">
    <location>
        <begin position="7"/>
        <end position="26"/>
    </location>
</feature>
<keyword evidence="2" id="KW-0812">Transmembrane</keyword>
<evidence type="ECO:0000256" key="1">
    <source>
        <dbReference type="SAM" id="MobiDB-lite"/>
    </source>
</evidence>
<feature type="transmembrane region" description="Helical" evidence="2">
    <location>
        <begin position="106"/>
        <end position="130"/>
    </location>
</feature>
<keyword evidence="2" id="KW-1133">Transmembrane helix</keyword>
<dbReference type="AlphaFoldDB" id="A0A9D2RUN8"/>
<keyword evidence="2" id="KW-0472">Membrane</keyword>
<comment type="caution">
    <text evidence="3">The sequence shown here is derived from an EMBL/GenBank/DDBJ whole genome shotgun (WGS) entry which is preliminary data.</text>
</comment>
<reference evidence="3" key="1">
    <citation type="journal article" date="2021" name="PeerJ">
        <title>Extensive microbial diversity within the chicken gut microbiome revealed by metagenomics and culture.</title>
        <authorList>
            <person name="Gilroy R."/>
            <person name="Ravi A."/>
            <person name="Getino M."/>
            <person name="Pursley I."/>
            <person name="Horton D.L."/>
            <person name="Alikhan N.F."/>
            <person name="Baker D."/>
            <person name="Gharbi K."/>
            <person name="Hall N."/>
            <person name="Watson M."/>
            <person name="Adriaenssens E.M."/>
            <person name="Foster-Nyarko E."/>
            <person name="Jarju S."/>
            <person name="Secka A."/>
            <person name="Antonio M."/>
            <person name="Oren A."/>
            <person name="Chaudhuri R.R."/>
            <person name="La Ragione R."/>
            <person name="Hildebrand F."/>
            <person name="Pallen M.J."/>
        </authorList>
    </citation>
    <scope>NUCLEOTIDE SEQUENCE</scope>
    <source>
        <strain evidence="3">ChiSjej1B19-5720</strain>
    </source>
</reference>
<sequence>MTKQKKGFWLFIFSLIPGAGEMYMGFRKQGISIMLLFWSLIALASGIGMGWLILFVPILWFYSFFNVHNLKSLSEEEFYSVEDTYILHMDQLVGDANSLIEKYRTLIAVVLIVLGVTILWNNFADILYWILPERLADMVNAISYRLPQMIIAAAIIGIGLYILADKKKKLDQEEAAEEDEHYWEPYRPYQQPTSPEDTETAKPYASAAQIPSDLAEDASETDTAKSSSSDTTIS</sequence>
<organism evidence="3 4">
    <name type="scientific">Candidatus Blautia faecavium</name>
    <dbReference type="NCBI Taxonomy" id="2838487"/>
    <lineage>
        <taxon>Bacteria</taxon>
        <taxon>Bacillati</taxon>
        <taxon>Bacillota</taxon>
        <taxon>Clostridia</taxon>
        <taxon>Lachnospirales</taxon>
        <taxon>Lachnospiraceae</taxon>
        <taxon>Blautia</taxon>
    </lineage>
</organism>
<protein>
    <recommendedName>
        <fullName evidence="5">TM2 domain-containing protein</fullName>
    </recommendedName>
</protein>
<evidence type="ECO:0000313" key="3">
    <source>
        <dbReference type="EMBL" id="HJB27357.1"/>
    </source>
</evidence>
<proteinExistence type="predicted"/>
<accession>A0A9D2RUN8</accession>
<reference evidence="3" key="2">
    <citation type="submission" date="2021-04" db="EMBL/GenBank/DDBJ databases">
        <authorList>
            <person name="Gilroy R."/>
        </authorList>
    </citation>
    <scope>NUCLEOTIDE SEQUENCE</scope>
    <source>
        <strain evidence="3">ChiSjej1B19-5720</strain>
    </source>
</reference>
<evidence type="ECO:0000256" key="2">
    <source>
        <dbReference type="SAM" id="Phobius"/>
    </source>
</evidence>
<name>A0A9D2RUN8_9FIRM</name>
<feature type="region of interest" description="Disordered" evidence="1">
    <location>
        <begin position="174"/>
        <end position="234"/>
    </location>
</feature>
<dbReference type="Proteomes" id="UP000823842">
    <property type="component" value="Unassembled WGS sequence"/>
</dbReference>
<feature type="compositionally biased region" description="Low complexity" evidence="1">
    <location>
        <begin position="224"/>
        <end position="234"/>
    </location>
</feature>